<organism evidence="1 2">
    <name type="scientific">Acinetobacter oleivorans</name>
    <dbReference type="NCBI Taxonomy" id="1148157"/>
    <lineage>
        <taxon>Bacteria</taxon>
        <taxon>Pseudomonadati</taxon>
        <taxon>Pseudomonadota</taxon>
        <taxon>Gammaproteobacteria</taxon>
        <taxon>Moraxellales</taxon>
        <taxon>Moraxellaceae</taxon>
        <taxon>Acinetobacter</taxon>
    </lineage>
</organism>
<reference evidence="1 2" key="1">
    <citation type="submission" date="2014-03" db="EMBL/GenBank/DDBJ databases">
        <title>Genome sequence of the diesel-degrader and plant-growth promoter Acinetobacter oleivorans PF-1 isolated from the roots of poplar tree.</title>
        <authorList>
            <person name="Gkorezis P."/>
            <person name="van Hamme J."/>
            <person name="Rineau F."/>
            <person name="Vangronsveld J."/>
            <person name="Francetti A."/>
        </authorList>
    </citation>
    <scope>NUCLEOTIDE SEQUENCE [LARGE SCALE GENOMIC DNA]</scope>
    <source>
        <strain evidence="1 2">PF1</strain>
    </source>
</reference>
<comment type="caution">
    <text evidence="1">The sequence shown here is derived from an EMBL/GenBank/DDBJ whole genome shotgun (WGS) entry which is preliminary data.</text>
</comment>
<sequence>MSVLIEFVSATVHTKKLRSVGVKVMSLFLLHKKVTSELFNFSVSAMRAFSMRGLAFFISFYDFAVHWVSSTSEKNWFQAAICFVSLIRFSVEHKAKEQRLFGNGITQLKSNVI</sequence>
<evidence type="ECO:0000313" key="1">
    <source>
        <dbReference type="EMBL" id="KHN68669.1"/>
    </source>
</evidence>
<evidence type="ECO:0000313" key="2">
    <source>
        <dbReference type="Proteomes" id="UP000031012"/>
    </source>
</evidence>
<proteinExistence type="predicted"/>
<dbReference type="EMBL" id="JHQK01000001">
    <property type="protein sequence ID" value="KHN68669.1"/>
    <property type="molecule type" value="Genomic_DNA"/>
</dbReference>
<accession>A0A0B2UHG5</accession>
<dbReference type="AlphaFoldDB" id="A0A0B2UHG5"/>
<protein>
    <submittedName>
        <fullName evidence="1">Uncharacterized protein</fullName>
    </submittedName>
</protein>
<gene>
    <name evidence="1" type="ORF">DH17_00160</name>
</gene>
<dbReference type="Proteomes" id="UP000031012">
    <property type="component" value="Unassembled WGS sequence"/>
</dbReference>
<name>A0A0B2UHG5_9GAMM</name>